<gene>
    <name evidence="3" type="ORF">FCI23_31895</name>
</gene>
<evidence type="ECO:0000313" key="3">
    <source>
        <dbReference type="EMBL" id="TKA06388.1"/>
    </source>
</evidence>
<proteinExistence type="predicted"/>
<evidence type="ECO:0000256" key="1">
    <source>
        <dbReference type="SAM" id="MobiDB-lite"/>
    </source>
</evidence>
<reference evidence="3 4" key="1">
    <citation type="submission" date="2019-04" db="EMBL/GenBank/DDBJ databases">
        <title>Streptomyces oryziradicis sp. nov., a novel actinomycete isolated from rhizosphere soil of rice (Oryza sativa L.).</title>
        <authorList>
            <person name="Li C."/>
        </authorList>
    </citation>
    <scope>NUCLEOTIDE SEQUENCE [LARGE SCALE GENOMIC DNA]</scope>
    <source>
        <strain evidence="3 4">NEAU-C40</strain>
    </source>
</reference>
<protein>
    <recommendedName>
        <fullName evidence="2">Helicase-associated domain-containing protein</fullName>
    </recommendedName>
</protein>
<dbReference type="Gene3D" id="6.10.140.530">
    <property type="match status" value="1"/>
</dbReference>
<dbReference type="Proteomes" id="UP000305778">
    <property type="component" value="Unassembled WGS sequence"/>
</dbReference>
<sequence length="90" mass="10119">MLDVHRPAAYRSDHGDLRVPYDYRSPAPDGSDADGFPLGMWIAEQRRAPRTGRLATDRVKERTRWRHSGRVMPSSCMAVEGGPPSERSVL</sequence>
<dbReference type="OrthoDB" id="9776021at2"/>
<evidence type="ECO:0000313" key="4">
    <source>
        <dbReference type="Proteomes" id="UP000305778"/>
    </source>
</evidence>
<comment type="caution">
    <text evidence="3">The sequence shown here is derived from an EMBL/GenBank/DDBJ whole genome shotgun (WGS) entry which is preliminary data.</text>
</comment>
<dbReference type="Pfam" id="PF03457">
    <property type="entry name" value="HA"/>
    <property type="match status" value="1"/>
</dbReference>
<feature type="region of interest" description="Disordered" evidence="1">
    <location>
        <begin position="52"/>
        <end position="90"/>
    </location>
</feature>
<dbReference type="InterPro" id="IPR005114">
    <property type="entry name" value="Helicase_assoc"/>
</dbReference>
<feature type="domain" description="Helicase-associated" evidence="2">
    <location>
        <begin position="9"/>
        <end position="60"/>
    </location>
</feature>
<organism evidence="3 4">
    <name type="scientific">Actinacidiphila oryziradicis</name>
    <dbReference type="NCBI Taxonomy" id="2571141"/>
    <lineage>
        <taxon>Bacteria</taxon>
        <taxon>Bacillati</taxon>
        <taxon>Actinomycetota</taxon>
        <taxon>Actinomycetes</taxon>
        <taxon>Kitasatosporales</taxon>
        <taxon>Streptomycetaceae</taxon>
        <taxon>Actinacidiphila</taxon>
    </lineage>
</organism>
<dbReference type="AlphaFoldDB" id="A0A4U0SCQ5"/>
<dbReference type="RefSeq" id="WP_136727511.1">
    <property type="nucleotide sequence ID" value="NZ_SUMC01000039.1"/>
</dbReference>
<evidence type="ECO:0000259" key="2">
    <source>
        <dbReference type="Pfam" id="PF03457"/>
    </source>
</evidence>
<keyword evidence="4" id="KW-1185">Reference proteome</keyword>
<dbReference type="EMBL" id="SUMC01000039">
    <property type="protein sequence ID" value="TKA06388.1"/>
    <property type="molecule type" value="Genomic_DNA"/>
</dbReference>
<accession>A0A4U0SCQ5</accession>
<name>A0A4U0SCQ5_9ACTN</name>